<keyword evidence="3" id="KW-0735">Signal-anchor</keyword>
<keyword evidence="3" id="KW-0812">Transmembrane</keyword>
<comment type="subcellular location">
    <subcellularLocation>
        <location evidence="3">Golgi apparatus</location>
        <location evidence="3">Golgi stack membrane</location>
        <topology evidence="3">Single-pass type II membrane protein</topology>
    </subcellularLocation>
</comment>
<keyword evidence="2 3" id="KW-0808">Transferase</keyword>
<keyword evidence="3" id="KW-0325">Glycoprotein</keyword>
<keyword evidence="1 3" id="KW-0328">Glycosyltransferase</keyword>
<dbReference type="InterPro" id="IPR002516">
    <property type="entry name" value="Glyco_trans_11"/>
</dbReference>
<keyword evidence="3" id="KW-0472">Membrane</keyword>
<protein>
    <recommendedName>
        <fullName evidence="3">L-Fucosyltransferase</fullName>
        <ecNumber evidence="3">2.4.1.-</ecNumber>
    </recommendedName>
</protein>
<comment type="similarity">
    <text evidence="3">Belongs to the glycosyltransferase 11 family.</text>
</comment>
<dbReference type="GO" id="GO:0005975">
    <property type="term" value="P:carbohydrate metabolic process"/>
    <property type="evidence" value="ECO:0007669"/>
    <property type="project" value="InterPro"/>
</dbReference>
<sequence length="391" mass="46016">MRATKPPFHIPWLSEMQYKAFNFIICFAFLYIIYTVLQGLDYTTITEPTIIPGDSCPKKIVTILDSGGQLGNKMMDYATVYVVARELKDHVGFSDSGRDYLSKIFKHISMYDLDEECKKKKKGLGPQFWNMYIGDQFKELVYNRSSTPQDVTTFSSTHDNVLMPYYQWVPILYPKYLDELRHAFQFRDHILAKAQTTLELVRRLYDGREKPVLVVGVHIRRGDYKMHLDGLYHMQLLGPEFYVKGMEYFQRKYAEKYLVIFLAVSNDVNWVRTHIHFEHFYIVSKDKDTDMALLSLCNHTVTDYGTFGFWPSLMHGGEHYTTNIYEDFIVAMMYQMKGWTVVNYTTPLKTSNNSEEWLKQWARPEEPYTITKETFLSENEQELVAKFRSPP</sequence>
<dbReference type="PANTHER" id="PTHR11927:SF9">
    <property type="entry name" value="L-FUCOSYLTRANSFERASE"/>
    <property type="match status" value="1"/>
</dbReference>
<keyword evidence="3" id="KW-0333">Golgi apparatus</keyword>
<dbReference type="GO" id="GO:0032580">
    <property type="term" value="C:Golgi cisterna membrane"/>
    <property type="evidence" value="ECO:0007669"/>
    <property type="project" value="UniProtKB-SubCell"/>
</dbReference>
<comment type="pathway">
    <text evidence="3">Protein modification; protein glycosylation.</text>
</comment>
<dbReference type="EC" id="2.4.1.-" evidence="3"/>
<reference evidence="4" key="1">
    <citation type="submission" date="2021-05" db="EMBL/GenBank/DDBJ databases">
        <authorList>
            <person name="Alioto T."/>
            <person name="Alioto T."/>
            <person name="Gomez Garrido J."/>
        </authorList>
    </citation>
    <scope>NUCLEOTIDE SEQUENCE</scope>
</reference>
<evidence type="ECO:0000256" key="3">
    <source>
        <dbReference type="RuleBase" id="RU363129"/>
    </source>
</evidence>
<evidence type="ECO:0000256" key="1">
    <source>
        <dbReference type="ARBA" id="ARBA00022676"/>
    </source>
</evidence>
<dbReference type="CDD" id="cd11301">
    <property type="entry name" value="Fut1_Fut2_like"/>
    <property type="match status" value="1"/>
</dbReference>
<feature type="transmembrane region" description="Helical" evidence="3">
    <location>
        <begin position="20"/>
        <end position="37"/>
    </location>
</feature>
<name>A0A8D8PP01_9HEMI</name>
<dbReference type="PANTHER" id="PTHR11927">
    <property type="entry name" value="GALACTOSIDE 2-L-FUCOSYLTRANSFERASE"/>
    <property type="match status" value="1"/>
</dbReference>
<dbReference type="GO" id="GO:0008107">
    <property type="term" value="F:galactoside 2-alpha-L-fucosyltransferase activity"/>
    <property type="evidence" value="ECO:0007669"/>
    <property type="project" value="InterPro"/>
</dbReference>
<accession>A0A8D8PP01</accession>
<dbReference type="EMBL" id="HBUF01016700">
    <property type="protein sequence ID" value="CAG6609982.1"/>
    <property type="molecule type" value="Transcribed_RNA"/>
</dbReference>
<keyword evidence="3" id="KW-1133">Transmembrane helix</keyword>
<dbReference type="Pfam" id="PF01531">
    <property type="entry name" value="Glyco_transf_11"/>
    <property type="match status" value="1"/>
</dbReference>
<dbReference type="AlphaFoldDB" id="A0A8D8PP01"/>
<evidence type="ECO:0000256" key="2">
    <source>
        <dbReference type="ARBA" id="ARBA00022679"/>
    </source>
</evidence>
<evidence type="ECO:0000313" key="4">
    <source>
        <dbReference type="EMBL" id="CAG6609982.1"/>
    </source>
</evidence>
<organism evidence="4">
    <name type="scientific">Cacopsylla melanoneura</name>
    <dbReference type="NCBI Taxonomy" id="428564"/>
    <lineage>
        <taxon>Eukaryota</taxon>
        <taxon>Metazoa</taxon>
        <taxon>Ecdysozoa</taxon>
        <taxon>Arthropoda</taxon>
        <taxon>Hexapoda</taxon>
        <taxon>Insecta</taxon>
        <taxon>Pterygota</taxon>
        <taxon>Neoptera</taxon>
        <taxon>Paraneoptera</taxon>
        <taxon>Hemiptera</taxon>
        <taxon>Sternorrhyncha</taxon>
        <taxon>Psylloidea</taxon>
        <taxon>Psyllidae</taxon>
        <taxon>Psyllinae</taxon>
        <taxon>Cacopsylla</taxon>
    </lineage>
</organism>
<dbReference type="UniPathway" id="UPA00378"/>
<proteinExistence type="inferred from homology"/>